<dbReference type="Pfam" id="PF24924">
    <property type="entry name" value="DUF7745"/>
    <property type="match status" value="1"/>
</dbReference>
<accession>A0A7J9N5C5</accession>
<dbReference type="AlphaFoldDB" id="A0A7J9N5C5"/>
<protein>
    <recommendedName>
        <fullName evidence="1">DUF7745 domain-containing protein</fullName>
    </recommendedName>
</protein>
<sequence length="125" mass="14411">MFCCLRIQAEKAYFRAVNIPTLLKRLMSITGMSEQWVATRIKQKDNNKCIPWKSLQDLILAHSDTKKRVDVFALSIYKLVIFPKVLGHIDEAVSDLFDRLNKRVTPVLIILAETFRSLSACRRTS</sequence>
<evidence type="ECO:0000313" key="3">
    <source>
        <dbReference type="Proteomes" id="UP000593576"/>
    </source>
</evidence>
<name>A0A7J9N5C5_GOSSC</name>
<reference evidence="2 3" key="1">
    <citation type="journal article" date="2019" name="Genome Biol. Evol.">
        <title>Insights into the evolution of the New World diploid cottons (Gossypium, subgenus Houzingenia) based on genome sequencing.</title>
        <authorList>
            <person name="Grover C.E."/>
            <person name="Arick M.A. 2nd"/>
            <person name="Thrash A."/>
            <person name="Conover J.L."/>
            <person name="Sanders W.S."/>
            <person name="Peterson D.G."/>
            <person name="Frelichowski J.E."/>
            <person name="Scheffler J.A."/>
            <person name="Scheffler B.E."/>
            <person name="Wendel J.F."/>
        </authorList>
    </citation>
    <scope>NUCLEOTIDE SEQUENCE [LARGE SCALE GENOMIC DNA]</scope>
    <source>
        <strain evidence="2">1</strain>
        <tissue evidence="2">Leaf</tissue>
    </source>
</reference>
<proteinExistence type="predicted"/>
<dbReference type="PANTHER" id="PTHR48200">
    <property type="entry name" value="PROTEIN, PUTATIVE-RELATED"/>
    <property type="match status" value="1"/>
</dbReference>
<organism evidence="2 3">
    <name type="scientific">Gossypium schwendimanii</name>
    <name type="common">Cotton</name>
    <dbReference type="NCBI Taxonomy" id="34291"/>
    <lineage>
        <taxon>Eukaryota</taxon>
        <taxon>Viridiplantae</taxon>
        <taxon>Streptophyta</taxon>
        <taxon>Embryophyta</taxon>
        <taxon>Tracheophyta</taxon>
        <taxon>Spermatophyta</taxon>
        <taxon>Magnoliopsida</taxon>
        <taxon>eudicotyledons</taxon>
        <taxon>Gunneridae</taxon>
        <taxon>Pentapetalae</taxon>
        <taxon>rosids</taxon>
        <taxon>malvids</taxon>
        <taxon>Malvales</taxon>
        <taxon>Malvaceae</taxon>
        <taxon>Malvoideae</taxon>
        <taxon>Gossypium</taxon>
    </lineage>
</organism>
<dbReference type="PANTHER" id="PTHR48200:SF1">
    <property type="entry name" value="AMINOTRANSFERASE-LIKE PLANT MOBILE DOMAIN-CONTAINING PROTEIN"/>
    <property type="match status" value="1"/>
</dbReference>
<feature type="domain" description="DUF7745" evidence="1">
    <location>
        <begin position="8"/>
        <end position="123"/>
    </location>
</feature>
<evidence type="ECO:0000313" key="2">
    <source>
        <dbReference type="EMBL" id="MBA0878296.1"/>
    </source>
</evidence>
<dbReference type="Proteomes" id="UP000593576">
    <property type="component" value="Unassembled WGS sequence"/>
</dbReference>
<comment type="caution">
    <text evidence="2">The sequence shown here is derived from an EMBL/GenBank/DDBJ whole genome shotgun (WGS) entry which is preliminary data.</text>
</comment>
<evidence type="ECO:0000259" key="1">
    <source>
        <dbReference type="Pfam" id="PF24924"/>
    </source>
</evidence>
<dbReference type="OrthoDB" id="1430424at2759"/>
<keyword evidence="3" id="KW-1185">Reference proteome</keyword>
<gene>
    <name evidence="2" type="ORF">Goshw_023779</name>
</gene>
<dbReference type="EMBL" id="JABFAF010271111">
    <property type="protein sequence ID" value="MBA0878296.1"/>
    <property type="molecule type" value="Genomic_DNA"/>
</dbReference>
<dbReference type="InterPro" id="IPR056647">
    <property type="entry name" value="DUF7745"/>
</dbReference>
<feature type="non-terminal residue" evidence="2">
    <location>
        <position position="125"/>
    </location>
</feature>